<evidence type="ECO:0000313" key="1">
    <source>
        <dbReference type="Proteomes" id="UP000887576"/>
    </source>
</evidence>
<dbReference type="WBParaSite" id="JU765_v2.g6194.t2">
    <property type="protein sequence ID" value="JU765_v2.g6194.t2"/>
    <property type="gene ID" value="JU765_v2.g6194"/>
</dbReference>
<dbReference type="Proteomes" id="UP000887576">
    <property type="component" value="Unplaced"/>
</dbReference>
<organism evidence="1 2">
    <name type="scientific">Panagrolaimus sp. JU765</name>
    <dbReference type="NCBI Taxonomy" id="591449"/>
    <lineage>
        <taxon>Eukaryota</taxon>
        <taxon>Metazoa</taxon>
        <taxon>Ecdysozoa</taxon>
        <taxon>Nematoda</taxon>
        <taxon>Chromadorea</taxon>
        <taxon>Rhabditida</taxon>
        <taxon>Tylenchina</taxon>
        <taxon>Panagrolaimomorpha</taxon>
        <taxon>Panagrolaimoidea</taxon>
        <taxon>Panagrolaimidae</taxon>
        <taxon>Panagrolaimus</taxon>
    </lineage>
</organism>
<reference evidence="2" key="1">
    <citation type="submission" date="2022-11" db="UniProtKB">
        <authorList>
            <consortium name="WormBaseParasite"/>
        </authorList>
    </citation>
    <scope>IDENTIFICATION</scope>
</reference>
<evidence type="ECO:0000313" key="2">
    <source>
        <dbReference type="WBParaSite" id="JU765_v2.g6194.t2"/>
    </source>
</evidence>
<protein>
    <submittedName>
        <fullName evidence="2">Uncharacterized protein</fullName>
    </submittedName>
</protein>
<sequence length="214" mass="24405">MRSYPIKPLALHERVHEFDPACPMNILTVNGEFTIGEAHQWLTSCVSQIPERCPAIDQASFMLKSTENGGTVLHAVYSDNNAIYKSDSVSTIIIIRDVISRMTTSRKLRVHMSLDIHKESIEHTLKLIHPKMEYFAELVKQTELAKGLREIEASFEDTSFLSPDLVVILRRHDELLNELAAKKTTFDRTLGVITDLYFPKCYINNTKITTNKID</sequence>
<proteinExistence type="predicted"/>
<accession>A0AC34RF77</accession>
<name>A0AC34RF77_9BILA</name>